<keyword evidence="1" id="KW-0812">Transmembrane</keyword>
<dbReference type="SUPFAM" id="SSF53474">
    <property type="entry name" value="alpha/beta-Hydrolases"/>
    <property type="match status" value="1"/>
</dbReference>
<keyword evidence="1" id="KW-1133">Transmembrane helix</keyword>
<evidence type="ECO:0000313" key="4">
    <source>
        <dbReference type="Proteomes" id="UP000304148"/>
    </source>
</evidence>
<dbReference type="PANTHER" id="PTHR43358:SF4">
    <property type="entry name" value="ALPHA_BETA HYDROLASE FOLD-1 DOMAIN-CONTAINING PROTEIN"/>
    <property type="match status" value="1"/>
</dbReference>
<dbReference type="Proteomes" id="UP000304148">
    <property type="component" value="Chromosome"/>
</dbReference>
<evidence type="ECO:0000259" key="2">
    <source>
        <dbReference type="Pfam" id="PF00561"/>
    </source>
</evidence>
<feature type="domain" description="AB hydrolase-1" evidence="2">
    <location>
        <begin position="88"/>
        <end position="203"/>
    </location>
</feature>
<keyword evidence="1" id="KW-0472">Membrane</keyword>
<dbReference type="AlphaFoldDB" id="A0A383RD19"/>
<dbReference type="RefSeq" id="WP_138186708.1">
    <property type="nucleotide sequence ID" value="NZ_LS992241.1"/>
</dbReference>
<protein>
    <submittedName>
        <fullName evidence="3">Putative peptidase S15</fullName>
    </submittedName>
</protein>
<dbReference type="EMBL" id="LS992241">
    <property type="protein sequence ID" value="SYX84918.1"/>
    <property type="molecule type" value="Genomic_DNA"/>
</dbReference>
<name>A0A383RD19_PAEAL</name>
<dbReference type="PANTHER" id="PTHR43358">
    <property type="entry name" value="ALPHA/BETA-HYDROLASE"/>
    <property type="match status" value="1"/>
</dbReference>
<dbReference type="Pfam" id="PF00561">
    <property type="entry name" value="Abhydrolase_1"/>
    <property type="match status" value="1"/>
</dbReference>
<dbReference type="InterPro" id="IPR000073">
    <property type="entry name" value="AB_hydrolase_1"/>
</dbReference>
<reference evidence="4" key="1">
    <citation type="submission" date="2018-08" db="EMBL/GenBank/DDBJ databases">
        <authorList>
            <person name="Chevrot R."/>
        </authorList>
    </citation>
    <scope>NUCLEOTIDE SEQUENCE [LARGE SCALE GENOMIC DNA]</scope>
</reference>
<sequence length="324" mass="37052">MWWIGAAAFILILIIVISTIAVSRYAFRQVTMWERSTLDKAFDAVEGFGLMSRQVFAEMAKEDVFITSEDGLTLRGYYIEPYPERKKVMIIVHGYTANHIIGSQFINLFTEEGYNVLLVDQRSHGRSEGTYATYGYYERQDLDRWVAWVRERVGHDAFIGLHGQSMGGGTVLMYAGINKHAKFIIADCPYSDMEELMKYQMKELNHVPHFPFIALLERSLNRIAQFSMKQVKPIREVANKDIPLLLIHGKADTFVPTRMSEQIYQEKTEGLTKLVIIDDAVHANAYPTDRQKYESAVHDFLKEVQDQYDEAGVNVWTGSNANGA</sequence>
<dbReference type="Gene3D" id="3.40.50.1820">
    <property type="entry name" value="alpha/beta hydrolase"/>
    <property type="match status" value="1"/>
</dbReference>
<evidence type="ECO:0000256" key="1">
    <source>
        <dbReference type="SAM" id="Phobius"/>
    </source>
</evidence>
<dbReference type="InterPro" id="IPR052920">
    <property type="entry name" value="DNA-binding_regulatory"/>
</dbReference>
<accession>A0A383RD19</accession>
<gene>
    <name evidence="3" type="ORF">PBLR_13340</name>
</gene>
<feature type="transmembrane region" description="Helical" evidence="1">
    <location>
        <begin position="6"/>
        <end position="27"/>
    </location>
</feature>
<proteinExistence type="predicted"/>
<dbReference type="InterPro" id="IPR029058">
    <property type="entry name" value="AB_hydrolase_fold"/>
</dbReference>
<organism evidence="3 4">
    <name type="scientific">Paenibacillus alvei</name>
    <name type="common">Bacillus alvei</name>
    <dbReference type="NCBI Taxonomy" id="44250"/>
    <lineage>
        <taxon>Bacteria</taxon>
        <taxon>Bacillati</taxon>
        <taxon>Bacillota</taxon>
        <taxon>Bacilli</taxon>
        <taxon>Bacillales</taxon>
        <taxon>Paenibacillaceae</taxon>
        <taxon>Paenibacillus</taxon>
    </lineage>
</organism>
<evidence type="ECO:0000313" key="3">
    <source>
        <dbReference type="EMBL" id="SYX84918.1"/>
    </source>
</evidence>